<dbReference type="AlphaFoldDB" id="A0AAD5CM05"/>
<evidence type="ECO:0000313" key="3">
    <source>
        <dbReference type="EMBL" id="KAI7743225.1"/>
    </source>
</evidence>
<comment type="caution">
    <text evidence="3">The sequence shown here is derived from an EMBL/GenBank/DDBJ whole genome shotgun (WGS) entry which is preliminary data.</text>
</comment>
<organism evidence="3 4">
    <name type="scientific">Ambrosia artemisiifolia</name>
    <name type="common">Common ragweed</name>
    <dbReference type="NCBI Taxonomy" id="4212"/>
    <lineage>
        <taxon>Eukaryota</taxon>
        <taxon>Viridiplantae</taxon>
        <taxon>Streptophyta</taxon>
        <taxon>Embryophyta</taxon>
        <taxon>Tracheophyta</taxon>
        <taxon>Spermatophyta</taxon>
        <taxon>Magnoliopsida</taxon>
        <taxon>eudicotyledons</taxon>
        <taxon>Gunneridae</taxon>
        <taxon>Pentapetalae</taxon>
        <taxon>asterids</taxon>
        <taxon>campanulids</taxon>
        <taxon>Asterales</taxon>
        <taxon>Asteraceae</taxon>
        <taxon>Asteroideae</taxon>
        <taxon>Heliantheae alliance</taxon>
        <taxon>Heliantheae</taxon>
        <taxon>Ambrosia</taxon>
    </lineage>
</organism>
<gene>
    <name evidence="3" type="ORF">M8C21_009805</name>
</gene>
<feature type="signal peptide" evidence="2">
    <location>
        <begin position="1"/>
        <end position="29"/>
    </location>
</feature>
<keyword evidence="2" id="KW-0732">Signal</keyword>
<proteinExistence type="predicted"/>
<evidence type="ECO:0000256" key="1">
    <source>
        <dbReference type="SAM" id="MobiDB-lite"/>
    </source>
</evidence>
<protein>
    <submittedName>
        <fullName evidence="3">Uncharacterized protein</fullName>
    </submittedName>
</protein>
<evidence type="ECO:0000256" key="2">
    <source>
        <dbReference type="SAM" id="SignalP"/>
    </source>
</evidence>
<feature type="region of interest" description="Disordered" evidence="1">
    <location>
        <begin position="49"/>
        <end position="83"/>
    </location>
</feature>
<accession>A0AAD5CM05</accession>
<feature type="chain" id="PRO_5042094966" evidence="2">
    <location>
        <begin position="30"/>
        <end position="100"/>
    </location>
</feature>
<dbReference type="Proteomes" id="UP001206925">
    <property type="component" value="Unassembled WGS sequence"/>
</dbReference>
<reference evidence="3" key="1">
    <citation type="submission" date="2022-06" db="EMBL/GenBank/DDBJ databases">
        <title>Uncovering the hologenomic basis of an extraordinary plant invasion.</title>
        <authorList>
            <person name="Bieker V.C."/>
            <person name="Martin M.D."/>
            <person name="Gilbert T."/>
            <person name="Hodgins K."/>
            <person name="Battlay P."/>
            <person name="Petersen B."/>
            <person name="Wilson J."/>
        </authorList>
    </citation>
    <scope>NUCLEOTIDE SEQUENCE</scope>
    <source>
        <strain evidence="3">AA19_3_7</strain>
        <tissue evidence="3">Leaf</tissue>
    </source>
</reference>
<name>A0AAD5CM05_AMBAR</name>
<feature type="compositionally biased region" description="Pro residues" evidence="1">
    <location>
        <begin position="69"/>
        <end position="81"/>
    </location>
</feature>
<sequence length="100" mass="11075">MKKMSTFYAKQFTLLLAVLITHHYYQANSASIESHLGSVFSGVNRKLRTRAPAPPAPKLNRVTHQTFNVPPPPPPSPPLPLLAPMKHRRKVLTATSIAIL</sequence>
<evidence type="ECO:0000313" key="4">
    <source>
        <dbReference type="Proteomes" id="UP001206925"/>
    </source>
</evidence>
<keyword evidence="4" id="KW-1185">Reference proteome</keyword>
<dbReference type="EMBL" id="JAMZMK010007767">
    <property type="protein sequence ID" value="KAI7743225.1"/>
    <property type="molecule type" value="Genomic_DNA"/>
</dbReference>